<reference evidence="1" key="1">
    <citation type="submission" date="2017-10" db="EMBL/GenBank/DDBJ databases">
        <title>Genome sequence of cellulolytic Lachnospiraceae bacterium XHS1971 isolated from hotspring sediment.</title>
        <authorList>
            <person name="Vasudevan G."/>
            <person name="Joshi A.J."/>
            <person name="Hivarkar S."/>
            <person name="Lanjekar V.B."/>
            <person name="Dhakephalkar P.K."/>
            <person name="Dagar S."/>
        </authorList>
    </citation>
    <scope>NUCLEOTIDE SEQUENCE</scope>
    <source>
        <strain evidence="1">XHS1971</strain>
    </source>
</reference>
<evidence type="ECO:0000313" key="2">
    <source>
        <dbReference type="Proteomes" id="UP000224460"/>
    </source>
</evidence>
<dbReference type="Proteomes" id="UP000224460">
    <property type="component" value="Unassembled WGS sequence"/>
</dbReference>
<organism evidence="1 2">
    <name type="scientific">Sporanaerobium hydrogeniformans</name>
    <dbReference type="NCBI Taxonomy" id="3072179"/>
    <lineage>
        <taxon>Bacteria</taxon>
        <taxon>Bacillati</taxon>
        <taxon>Bacillota</taxon>
        <taxon>Clostridia</taxon>
        <taxon>Lachnospirales</taxon>
        <taxon>Lachnospiraceae</taxon>
        <taxon>Sporanaerobium</taxon>
    </lineage>
</organism>
<evidence type="ECO:0000313" key="1">
    <source>
        <dbReference type="EMBL" id="PHV70124.1"/>
    </source>
</evidence>
<dbReference type="EMBL" id="PEDL01000014">
    <property type="protein sequence ID" value="PHV70124.1"/>
    <property type="molecule type" value="Genomic_DNA"/>
</dbReference>
<proteinExistence type="predicted"/>
<keyword evidence="1" id="KW-0645">Protease</keyword>
<protein>
    <submittedName>
        <fullName evidence="1">Serine protease HtrA</fullName>
    </submittedName>
</protein>
<gene>
    <name evidence="1" type="ORF">CS063_12470</name>
</gene>
<keyword evidence="1" id="KW-0378">Hydrolase</keyword>
<keyword evidence="2" id="KW-1185">Reference proteome</keyword>
<name>A0AC61DA66_9FIRM</name>
<sequence>MLSMLTLTAFGFGGGYAVGQFANPHSTLNTTPSVSSSQNDTVVQTASRTSGKALSVTEIANLNGNSVVEITTEVMVTGRRLEQYISQGAGSGVIITNDGYIMTNNHVISGSNKINVRLKNGETYEAKLIGTDPTTDIAVIKIEAKNLVPVTFGNSDKLAVGELAVAIGNPLGELGGTVTDGIISALDREITIDGETMNLLQTNAAINPGNSGGGLFNDGGELIGLVVAKSSGSDIEGLGFAIPSNDVKTVVDELIAHGYVTGRPALGVSLLDITTAQEAMMYRVNQTGVYVAQVSLDSAADKAGFKVGDCILSVNDTQITSTTELKKAILEHKVGDKLKVKILRDREEMTLEPVLKESNPSN</sequence>
<accession>A0AC61DA66</accession>
<comment type="caution">
    <text evidence="1">The sequence shown here is derived from an EMBL/GenBank/DDBJ whole genome shotgun (WGS) entry which is preliminary data.</text>
</comment>